<comment type="caution">
    <text evidence="1">The sequence shown here is derived from an EMBL/GenBank/DDBJ whole genome shotgun (WGS) entry which is preliminary data.</text>
</comment>
<proteinExistence type="predicted"/>
<dbReference type="AlphaFoldDB" id="A0A9Q5ZGQ4"/>
<evidence type="ECO:0000313" key="2">
    <source>
        <dbReference type="Proteomes" id="UP000222310"/>
    </source>
</evidence>
<dbReference type="Proteomes" id="UP000222310">
    <property type="component" value="Unassembled WGS sequence"/>
</dbReference>
<dbReference type="EMBL" id="LAHD01000002">
    <property type="protein sequence ID" value="PHK07278.1"/>
    <property type="molecule type" value="Genomic_DNA"/>
</dbReference>
<evidence type="ECO:0000313" key="1">
    <source>
        <dbReference type="EMBL" id="PHK07278.1"/>
    </source>
</evidence>
<organism evidence="1 2">
    <name type="scientific">Nostoc linckia z8</name>
    <dbReference type="NCBI Taxonomy" id="1628746"/>
    <lineage>
        <taxon>Bacteria</taxon>
        <taxon>Bacillati</taxon>
        <taxon>Cyanobacteriota</taxon>
        <taxon>Cyanophyceae</taxon>
        <taxon>Nostocales</taxon>
        <taxon>Nostocaceae</taxon>
        <taxon>Nostoc</taxon>
    </lineage>
</organism>
<dbReference type="GeneID" id="57092042"/>
<accession>A0A9Q5ZGQ4</accession>
<sequence>MSTKTKQLPWVTEPQKVQEYAEIGHPNYGVLKIPRFGSLTPNEELAIADYYIGLKNESLSEAKIEIATILLKYRFDGSWTRSDTLEKIQSFALVEDLYNFANNERSRWVGNAYLVKFEGSHGYLAASNYANICGGVLANRPDIPGTYFVFANPESVPLGFIAADFPLTQEQPKK</sequence>
<gene>
    <name evidence="1" type="ORF">VF08_01375</name>
</gene>
<dbReference type="RefSeq" id="WP_099065855.1">
    <property type="nucleotide sequence ID" value="NZ_LAHD01000002.1"/>
</dbReference>
<reference evidence="1 2" key="1">
    <citation type="submission" date="2015-02" db="EMBL/GenBank/DDBJ databases">
        <title>Nostoc linckia genome annotation.</title>
        <authorList>
            <person name="Zhou Z."/>
        </authorList>
    </citation>
    <scope>NUCLEOTIDE SEQUENCE [LARGE SCALE GENOMIC DNA]</scope>
    <source>
        <strain evidence="2">z8</strain>
    </source>
</reference>
<protein>
    <submittedName>
        <fullName evidence="1">Uncharacterized protein</fullName>
    </submittedName>
</protein>
<name>A0A9Q5ZGQ4_NOSLI</name>